<keyword evidence="2" id="KW-0547">Nucleotide-binding</keyword>
<keyword evidence="1" id="KW-0732">Signal</keyword>
<evidence type="ECO:0000313" key="2">
    <source>
        <dbReference type="EMBL" id="GIX62226.1"/>
    </source>
</evidence>
<dbReference type="GO" id="GO:0005524">
    <property type="term" value="F:ATP binding"/>
    <property type="evidence" value="ECO:0007669"/>
    <property type="project" value="UniProtKB-KW"/>
</dbReference>
<accession>A0AAV4LQV8</accession>
<feature type="chain" id="PRO_5043887326" evidence="1">
    <location>
        <begin position="32"/>
        <end position="359"/>
    </location>
</feature>
<dbReference type="GeneID" id="94193707"/>
<keyword evidence="2" id="KW-0067">ATP-binding</keyword>
<dbReference type="Proteomes" id="UP001497744">
    <property type="component" value="Unassembled WGS sequence"/>
</dbReference>
<gene>
    <name evidence="2" type="ORF">BcabD6B2_16610</name>
</gene>
<proteinExistence type="predicted"/>
<evidence type="ECO:0000313" key="3">
    <source>
        <dbReference type="Proteomes" id="UP001497744"/>
    </source>
</evidence>
<dbReference type="EMBL" id="BPLF01000001">
    <property type="protein sequence ID" value="GIX62226.1"/>
    <property type="molecule type" value="Genomic_DNA"/>
</dbReference>
<name>A0AAV4LQV8_BABCB</name>
<comment type="caution">
    <text evidence="2">The sequence shown here is derived from an EMBL/GenBank/DDBJ whole genome shotgun (WGS) entry which is preliminary data.</text>
</comment>
<dbReference type="RefSeq" id="XP_067714295.1">
    <property type="nucleotide sequence ID" value="XM_067858194.1"/>
</dbReference>
<protein>
    <submittedName>
        <fullName evidence="2">ABC transporter ATP-binding protein</fullName>
    </submittedName>
</protein>
<dbReference type="AlphaFoldDB" id="A0AAV4LQV8"/>
<feature type="signal peptide" evidence="1">
    <location>
        <begin position="1"/>
        <end position="31"/>
    </location>
</feature>
<reference evidence="2 3" key="1">
    <citation type="submission" date="2021-06" db="EMBL/GenBank/DDBJ databases">
        <title>Genome sequence of Babesia caballi.</title>
        <authorList>
            <person name="Yamagishi J."/>
            <person name="Kidaka T."/>
            <person name="Ochi A."/>
        </authorList>
    </citation>
    <scope>NUCLEOTIDE SEQUENCE [LARGE SCALE GENOMIC DNA]</scope>
    <source>
        <strain evidence="2">USDA-D6B2</strain>
    </source>
</reference>
<keyword evidence="3" id="KW-1185">Reference proteome</keyword>
<organism evidence="2 3">
    <name type="scientific">Babesia caballi</name>
    <dbReference type="NCBI Taxonomy" id="5871"/>
    <lineage>
        <taxon>Eukaryota</taxon>
        <taxon>Sar</taxon>
        <taxon>Alveolata</taxon>
        <taxon>Apicomplexa</taxon>
        <taxon>Aconoidasida</taxon>
        <taxon>Piroplasmida</taxon>
        <taxon>Babesiidae</taxon>
        <taxon>Babesia</taxon>
    </lineage>
</organism>
<evidence type="ECO:0000256" key="1">
    <source>
        <dbReference type="SAM" id="SignalP"/>
    </source>
</evidence>
<sequence>MMHTRATPTHLARRSCLQGAPLLALVLQHLAATLHHCRRFGDPSRVVTVVGTNLDVFGRDGVVRDLVQHALHLPLRTRLVRVHLQRVEVRDAGAGHQQRREPAAGADGADILEGLELDVPRVLRLELVLQVQTGLHAAAPRKHVPEVLHTPPQSHGQNARLTHGHGLRRRATRELAAQRPAVVPQVPHAPEAVEARSRHVVVVHRHRHQGPLVRQHLHRRPALVRRPQRDSAAVVPQVDHPVVPVVPHHLARPLARLEPRHHLAVGHVLPAQLAEFPDGRQQPERRHVVQLVRQPHVAQAVHLHPVVVVHVHVLLLRHRQQLVVVEQLHVADRLLDRYVKARLHIDCVKQRQLPLFAPD</sequence>